<sequence>MKSKEEQGLQGQQFENGFLVTYVPDLPAVLESPFFSCTYPRKPASERLPGSLAFRRLPITKELLLIFRIDHQMLGFVYVLKKWQNNANRIQTARSNRLMLPIN</sequence>
<keyword evidence="2" id="KW-1185">Reference proteome</keyword>
<dbReference type="Proteomes" id="UP000095185">
    <property type="component" value="Chromosome"/>
</dbReference>
<gene>
    <name evidence="1" type="ORF">BIU88_08400</name>
</gene>
<evidence type="ECO:0000313" key="2">
    <source>
        <dbReference type="Proteomes" id="UP000095185"/>
    </source>
</evidence>
<accession>A0A1D8CZ30</accession>
<dbReference type="RefSeq" id="WP_069810343.1">
    <property type="nucleotide sequence ID" value="NZ_CP017305.1"/>
</dbReference>
<name>A0A1D8CZ30_CHLLM</name>
<dbReference type="EMBL" id="CP017305">
    <property type="protein sequence ID" value="AOS84146.1"/>
    <property type="molecule type" value="Genomic_DNA"/>
</dbReference>
<reference evidence="1" key="1">
    <citation type="submission" date="2016-09" db="EMBL/GenBank/DDBJ databases">
        <title>Genome sequence of Chlorobaculum limnaeum.</title>
        <authorList>
            <person name="Liu Z."/>
            <person name="Tank M."/>
            <person name="Bryant D.A."/>
        </authorList>
    </citation>
    <scope>NUCLEOTIDE SEQUENCE [LARGE SCALE GENOMIC DNA]</scope>
    <source>
        <strain evidence="1">DSM 1677</strain>
    </source>
</reference>
<proteinExistence type="predicted"/>
<dbReference type="AlphaFoldDB" id="A0A1D8CZ30"/>
<protein>
    <submittedName>
        <fullName evidence="1">Uncharacterized protein</fullName>
    </submittedName>
</protein>
<dbReference type="STRING" id="274537.BIU88_08400"/>
<evidence type="ECO:0000313" key="1">
    <source>
        <dbReference type="EMBL" id="AOS84146.1"/>
    </source>
</evidence>
<organism evidence="1 2">
    <name type="scientific">Chlorobaculum limnaeum</name>
    <dbReference type="NCBI Taxonomy" id="274537"/>
    <lineage>
        <taxon>Bacteria</taxon>
        <taxon>Pseudomonadati</taxon>
        <taxon>Chlorobiota</taxon>
        <taxon>Chlorobiia</taxon>
        <taxon>Chlorobiales</taxon>
        <taxon>Chlorobiaceae</taxon>
        <taxon>Chlorobaculum</taxon>
    </lineage>
</organism>
<dbReference type="KEGG" id="clz:BIU88_08400"/>